<proteinExistence type="predicted"/>
<dbReference type="AlphaFoldDB" id="A0A0A9H0N6"/>
<reference evidence="1" key="2">
    <citation type="journal article" date="2015" name="Data Brief">
        <title>Shoot transcriptome of the giant reed, Arundo donax.</title>
        <authorList>
            <person name="Barrero R.A."/>
            <person name="Guerrero F.D."/>
            <person name="Moolhuijzen P."/>
            <person name="Goolsby J.A."/>
            <person name="Tidwell J."/>
            <person name="Bellgard S.E."/>
            <person name="Bellgard M.I."/>
        </authorList>
    </citation>
    <scope>NUCLEOTIDE SEQUENCE</scope>
    <source>
        <tissue evidence="1">Shoot tissue taken approximately 20 cm above the soil surface</tissue>
    </source>
</reference>
<reference evidence="1" key="1">
    <citation type="submission" date="2014-09" db="EMBL/GenBank/DDBJ databases">
        <authorList>
            <person name="Magalhaes I.L.F."/>
            <person name="Oliveira U."/>
            <person name="Santos F.R."/>
            <person name="Vidigal T.H.D.A."/>
            <person name="Brescovit A.D."/>
            <person name="Santos A.J."/>
        </authorList>
    </citation>
    <scope>NUCLEOTIDE SEQUENCE</scope>
    <source>
        <tissue evidence="1">Shoot tissue taken approximately 20 cm above the soil surface</tissue>
    </source>
</reference>
<protein>
    <submittedName>
        <fullName evidence="1">Uncharacterized protein</fullName>
    </submittedName>
</protein>
<accession>A0A0A9H0N6</accession>
<name>A0A0A9H0N6_ARUDO</name>
<organism evidence="1">
    <name type="scientific">Arundo donax</name>
    <name type="common">Giant reed</name>
    <name type="synonym">Donax arundinaceus</name>
    <dbReference type="NCBI Taxonomy" id="35708"/>
    <lineage>
        <taxon>Eukaryota</taxon>
        <taxon>Viridiplantae</taxon>
        <taxon>Streptophyta</taxon>
        <taxon>Embryophyta</taxon>
        <taxon>Tracheophyta</taxon>
        <taxon>Spermatophyta</taxon>
        <taxon>Magnoliopsida</taxon>
        <taxon>Liliopsida</taxon>
        <taxon>Poales</taxon>
        <taxon>Poaceae</taxon>
        <taxon>PACMAD clade</taxon>
        <taxon>Arundinoideae</taxon>
        <taxon>Arundineae</taxon>
        <taxon>Arundo</taxon>
    </lineage>
</organism>
<evidence type="ECO:0000313" key="1">
    <source>
        <dbReference type="EMBL" id="JAE30332.1"/>
    </source>
</evidence>
<sequence length="62" mass="6790">MSKGSKLCSSFRALDDLADCKLASVHAGRSPVRCPVHVDGPYLTNFWKNLDLPLYAGFSGIY</sequence>
<dbReference type="EMBL" id="GBRH01167564">
    <property type="protein sequence ID" value="JAE30332.1"/>
    <property type="molecule type" value="Transcribed_RNA"/>
</dbReference>